<dbReference type="AlphaFoldDB" id="A0AAW0QSX8"/>
<evidence type="ECO:0000256" key="2">
    <source>
        <dbReference type="ARBA" id="ARBA00010617"/>
    </source>
</evidence>
<dbReference type="GO" id="GO:0020037">
    <property type="term" value="F:heme binding"/>
    <property type="evidence" value="ECO:0007669"/>
    <property type="project" value="InterPro"/>
</dbReference>
<comment type="caution">
    <text evidence="9">The sequence shown here is derived from an EMBL/GenBank/DDBJ whole genome shotgun (WGS) entry which is preliminary data.</text>
</comment>
<dbReference type="PROSITE" id="PS00086">
    <property type="entry name" value="CYTOCHROME_P450"/>
    <property type="match status" value="1"/>
</dbReference>
<feature type="chain" id="PRO_5043968028" description="Cytochrome P450" evidence="8">
    <location>
        <begin position="20"/>
        <end position="574"/>
    </location>
</feature>
<dbReference type="Proteomes" id="UP001392437">
    <property type="component" value="Unassembled WGS sequence"/>
</dbReference>
<dbReference type="GO" id="GO:0016705">
    <property type="term" value="F:oxidoreductase activity, acting on paired donors, with incorporation or reduction of molecular oxygen"/>
    <property type="evidence" value="ECO:0007669"/>
    <property type="project" value="InterPro"/>
</dbReference>
<name>A0AAW0QSX8_9PEZI</name>
<evidence type="ECO:0000256" key="7">
    <source>
        <dbReference type="RuleBase" id="RU000461"/>
    </source>
</evidence>
<protein>
    <recommendedName>
        <fullName evidence="11">Cytochrome P450</fullName>
    </recommendedName>
</protein>
<accession>A0AAW0QSX8</accession>
<keyword evidence="3 6" id="KW-0349">Heme</keyword>
<evidence type="ECO:0000256" key="8">
    <source>
        <dbReference type="SAM" id="SignalP"/>
    </source>
</evidence>
<dbReference type="InterPro" id="IPR050121">
    <property type="entry name" value="Cytochrome_P450_monoxygenase"/>
</dbReference>
<dbReference type="InterPro" id="IPR036396">
    <property type="entry name" value="Cyt_P450_sf"/>
</dbReference>
<evidence type="ECO:0000313" key="9">
    <source>
        <dbReference type="EMBL" id="KAK8109644.1"/>
    </source>
</evidence>
<evidence type="ECO:0008006" key="11">
    <source>
        <dbReference type="Google" id="ProtNLM"/>
    </source>
</evidence>
<evidence type="ECO:0000313" key="10">
    <source>
        <dbReference type="Proteomes" id="UP001392437"/>
    </source>
</evidence>
<evidence type="ECO:0000256" key="4">
    <source>
        <dbReference type="ARBA" id="ARBA00022723"/>
    </source>
</evidence>
<keyword evidence="7" id="KW-0503">Monooxygenase</keyword>
<comment type="cofactor">
    <cofactor evidence="1 6">
        <name>heme</name>
        <dbReference type="ChEBI" id="CHEBI:30413"/>
    </cofactor>
</comment>
<gene>
    <name evidence="9" type="ORF">PG999_007781</name>
</gene>
<dbReference type="PANTHER" id="PTHR24305">
    <property type="entry name" value="CYTOCHROME P450"/>
    <property type="match status" value="1"/>
</dbReference>
<dbReference type="GO" id="GO:0005506">
    <property type="term" value="F:iron ion binding"/>
    <property type="evidence" value="ECO:0007669"/>
    <property type="project" value="InterPro"/>
</dbReference>
<reference evidence="9 10" key="1">
    <citation type="submission" date="2023-01" db="EMBL/GenBank/DDBJ databases">
        <title>Analysis of 21 Apiospora genomes using comparative genomics revels a genus with tremendous synthesis potential of carbohydrate active enzymes and secondary metabolites.</title>
        <authorList>
            <person name="Sorensen T."/>
        </authorList>
    </citation>
    <scope>NUCLEOTIDE SEQUENCE [LARGE SCALE GENOMIC DNA]</scope>
    <source>
        <strain evidence="9 10">CBS 117206</strain>
    </source>
</reference>
<keyword evidence="8" id="KW-0732">Signal</keyword>
<feature type="signal peptide" evidence="8">
    <location>
        <begin position="1"/>
        <end position="19"/>
    </location>
</feature>
<dbReference type="PRINTS" id="PR00385">
    <property type="entry name" value="P450"/>
</dbReference>
<dbReference type="InterPro" id="IPR002401">
    <property type="entry name" value="Cyt_P450_E_grp-I"/>
</dbReference>
<keyword evidence="10" id="KW-1185">Reference proteome</keyword>
<sequence>MAVMALLLVFTSLLTAALAVNTAVHLFKNYRLAKAIGAPIRIIPISPLNPFWALVDRKVLSFIRRLPYGDNSFTRYNWRGWEIADRWRSHHEMGDIWVLVTPLRNWIYINEPDSLMSVFRRGNEFTRPVFVTAVLDVFGPNISTVRITIIFLTNPELNDSVTQAEGQRWKTQRRIATHCFNEANNSIVWSEAITLAGDMLKYWTSKSSVRTSSQDMRTLSLHVLSRAAFGKSFKFEGVDERNSSTSSSANYKQSLQTILENCVLILALGTKVIAMPWMPRKVRDVYQAWLSFHRYMTNTYEEEKQKLAQGKDNGSDNNLLTQLIRTSRSDADSLTESEIYGNMFAISFAGHDTTANTFTFALHFLAAHPDVQDWVSEEICRVAGDRQSQEWDYRADFPRLNRCLAVIYETLRLYPPVALIKWNKDQPQPVTVQGKTYSLPPKSMVAPSYGAIQTDPRIWGSDSLAWRPSRWIKHIEGRAGDQEEEQFNTPPRGAFVSWSEGTRDCVGKKFSQVEFVATMAVLFRDWRVDPVVFPGETAEATRRRVLRLIETDSHYVLLLQMLHPEKAPLRWRRV</sequence>
<proteinExistence type="inferred from homology"/>
<dbReference type="PRINTS" id="PR00463">
    <property type="entry name" value="EP450I"/>
</dbReference>
<dbReference type="GO" id="GO:0004497">
    <property type="term" value="F:monooxygenase activity"/>
    <property type="evidence" value="ECO:0007669"/>
    <property type="project" value="UniProtKB-KW"/>
</dbReference>
<evidence type="ECO:0000256" key="3">
    <source>
        <dbReference type="ARBA" id="ARBA00022617"/>
    </source>
</evidence>
<dbReference type="EMBL" id="JAQQWP010000007">
    <property type="protein sequence ID" value="KAK8109644.1"/>
    <property type="molecule type" value="Genomic_DNA"/>
</dbReference>
<evidence type="ECO:0000256" key="1">
    <source>
        <dbReference type="ARBA" id="ARBA00001971"/>
    </source>
</evidence>
<keyword evidence="4 6" id="KW-0479">Metal-binding</keyword>
<comment type="similarity">
    <text evidence="2 7">Belongs to the cytochrome P450 family.</text>
</comment>
<dbReference type="InterPro" id="IPR017972">
    <property type="entry name" value="Cyt_P450_CS"/>
</dbReference>
<dbReference type="InterPro" id="IPR001128">
    <property type="entry name" value="Cyt_P450"/>
</dbReference>
<evidence type="ECO:0000256" key="5">
    <source>
        <dbReference type="ARBA" id="ARBA00023004"/>
    </source>
</evidence>
<dbReference type="CDD" id="cd11070">
    <property type="entry name" value="CYP56-like"/>
    <property type="match status" value="1"/>
</dbReference>
<dbReference type="Pfam" id="PF00067">
    <property type="entry name" value="p450"/>
    <property type="match status" value="1"/>
</dbReference>
<evidence type="ECO:0000256" key="6">
    <source>
        <dbReference type="PIRSR" id="PIRSR602401-1"/>
    </source>
</evidence>
<keyword evidence="7" id="KW-0560">Oxidoreductase</keyword>
<dbReference type="Gene3D" id="1.10.630.10">
    <property type="entry name" value="Cytochrome P450"/>
    <property type="match status" value="1"/>
</dbReference>
<dbReference type="PANTHER" id="PTHR24305:SF166">
    <property type="entry name" value="CYTOCHROME P450 12A4, MITOCHONDRIAL-RELATED"/>
    <property type="match status" value="1"/>
</dbReference>
<keyword evidence="5 6" id="KW-0408">Iron</keyword>
<organism evidence="9 10">
    <name type="scientific">Apiospora kogelbergensis</name>
    <dbReference type="NCBI Taxonomy" id="1337665"/>
    <lineage>
        <taxon>Eukaryota</taxon>
        <taxon>Fungi</taxon>
        <taxon>Dikarya</taxon>
        <taxon>Ascomycota</taxon>
        <taxon>Pezizomycotina</taxon>
        <taxon>Sordariomycetes</taxon>
        <taxon>Xylariomycetidae</taxon>
        <taxon>Amphisphaeriales</taxon>
        <taxon>Apiosporaceae</taxon>
        <taxon>Apiospora</taxon>
    </lineage>
</organism>
<dbReference type="SUPFAM" id="SSF48264">
    <property type="entry name" value="Cytochrome P450"/>
    <property type="match status" value="1"/>
</dbReference>
<feature type="binding site" description="axial binding residue" evidence="6">
    <location>
        <position position="505"/>
    </location>
    <ligand>
        <name>heme</name>
        <dbReference type="ChEBI" id="CHEBI:30413"/>
    </ligand>
    <ligandPart>
        <name>Fe</name>
        <dbReference type="ChEBI" id="CHEBI:18248"/>
    </ligandPart>
</feature>